<organism evidence="1 2">
    <name type="scientific">Streptomyces musisoli</name>
    <dbReference type="NCBI Taxonomy" id="2802280"/>
    <lineage>
        <taxon>Bacteria</taxon>
        <taxon>Bacillati</taxon>
        <taxon>Actinomycetota</taxon>
        <taxon>Actinomycetes</taxon>
        <taxon>Kitasatosporales</taxon>
        <taxon>Streptomycetaceae</taxon>
        <taxon>Streptomyces</taxon>
    </lineage>
</organism>
<sequence length="182" mass="19379">MSGLADARRAATALLLQTTGAALPEWRPAFDGDAVTAAPDAIAPVCTDEGHERTDGSVYSCCPDPVISVDPLLVDYLVALLNADRDAQAREAAPTTVFRAEHPDSGITLGHYGTEAAARAHCEATERHSWPTGTTLAFDWIADDEDRVAELMVTAGQNEESTTGYIVTVLELDSEYDEGADE</sequence>
<protein>
    <submittedName>
        <fullName evidence="1">Uncharacterized protein</fullName>
    </submittedName>
</protein>
<gene>
    <name evidence="1" type="ORF">JK361_22740</name>
</gene>
<keyword evidence="2" id="KW-1185">Reference proteome</keyword>
<dbReference type="EMBL" id="JAERRH010000008">
    <property type="protein sequence ID" value="MBL1107388.1"/>
    <property type="molecule type" value="Genomic_DNA"/>
</dbReference>
<proteinExistence type="predicted"/>
<dbReference type="Proteomes" id="UP000621386">
    <property type="component" value="Unassembled WGS sequence"/>
</dbReference>
<accession>A0ABS1P4T9</accession>
<evidence type="ECO:0000313" key="2">
    <source>
        <dbReference type="Proteomes" id="UP000621386"/>
    </source>
</evidence>
<dbReference type="RefSeq" id="WP_201821168.1">
    <property type="nucleotide sequence ID" value="NZ_JAERRH010000008.1"/>
</dbReference>
<comment type="caution">
    <text evidence="1">The sequence shown here is derived from an EMBL/GenBank/DDBJ whole genome shotgun (WGS) entry which is preliminary data.</text>
</comment>
<name>A0ABS1P4T9_9ACTN</name>
<evidence type="ECO:0000313" key="1">
    <source>
        <dbReference type="EMBL" id="MBL1107388.1"/>
    </source>
</evidence>
<reference evidence="1 2" key="1">
    <citation type="submission" date="2021-01" db="EMBL/GenBank/DDBJ databases">
        <title>WGS of actinomycetes isolated from Thailand.</title>
        <authorList>
            <person name="Thawai C."/>
        </authorList>
    </citation>
    <scope>NUCLEOTIDE SEQUENCE [LARGE SCALE GENOMIC DNA]</scope>
    <source>
        <strain evidence="1 2">CH5-8</strain>
    </source>
</reference>